<accession>A0A843U9B8</accession>
<evidence type="ECO:0000313" key="3">
    <source>
        <dbReference type="Proteomes" id="UP000652761"/>
    </source>
</evidence>
<keyword evidence="3" id="KW-1185">Reference proteome</keyword>
<protein>
    <submittedName>
        <fullName evidence="2">Uncharacterized protein</fullName>
    </submittedName>
</protein>
<organism evidence="2 3">
    <name type="scientific">Colocasia esculenta</name>
    <name type="common">Wild taro</name>
    <name type="synonym">Arum esculentum</name>
    <dbReference type="NCBI Taxonomy" id="4460"/>
    <lineage>
        <taxon>Eukaryota</taxon>
        <taxon>Viridiplantae</taxon>
        <taxon>Streptophyta</taxon>
        <taxon>Embryophyta</taxon>
        <taxon>Tracheophyta</taxon>
        <taxon>Spermatophyta</taxon>
        <taxon>Magnoliopsida</taxon>
        <taxon>Liliopsida</taxon>
        <taxon>Araceae</taxon>
        <taxon>Aroideae</taxon>
        <taxon>Colocasieae</taxon>
        <taxon>Colocasia</taxon>
    </lineage>
</organism>
<gene>
    <name evidence="2" type="ORF">Taro_011235</name>
</gene>
<dbReference type="AlphaFoldDB" id="A0A843U9B8"/>
<evidence type="ECO:0000256" key="1">
    <source>
        <dbReference type="SAM" id="MobiDB-lite"/>
    </source>
</evidence>
<sequence length="87" mass="9827">MFGVATQIVIAQYVTFWDEKVTPTLSHYGHHRVAIAFSSGLYYVLWEALGGHLGLYPWSQQGPCHDRIMTGETSQQHPLRRAKETGP</sequence>
<comment type="caution">
    <text evidence="2">The sequence shown here is derived from an EMBL/GenBank/DDBJ whole genome shotgun (WGS) entry which is preliminary data.</text>
</comment>
<evidence type="ECO:0000313" key="2">
    <source>
        <dbReference type="EMBL" id="MQL78806.1"/>
    </source>
</evidence>
<feature type="region of interest" description="Disordered" evidence="1">
    <location>
        <begin position="67"/>
        <end position="87"/>
    </location>
</feature>
<dbReference type="Proteomes" id="UP000652761">
    <property type="component" value="Unassembled WGS sequence"/>
</dbReference>
<reference evidence="2" key="1">
    <citation type="submission" date="2017-07" db="EMBL/GenBank/DDBJ databases">
        <title>Taro Niue Genome Assembly and Annotation.</title>
        <authorList>
            <person name="Atibalentja N."/>
            <person name="Keating K."/>
            <person name="Fields C.J."/>
        </authorList>
    </citation>
    <scope>NUCLEOTIDE SEQUENCE</scope>
    <source>
        <strain evidence="2">Niue_2</strain>
        <tissue evidence="2">Leaf</tissue>
    </source>
</reference>
<proteinExistence type="predicted"/>
<name>A0A843U9B8_COLES</name>
<dbReference type="EMBL" id="NMUH01000418">
    <property type="protein sequence ID" value="MQL78806.1"/>
    <property type="molecule type" value="Genomic_DNA"/>
</dbReference>